<organism evidence="1 2">
    <name type="scientific">Streptomyces nanshensis</name>
    <dbReference type="NCBI Taxonomy" id="518642"/>
    <lineage>
        <taxon>Bacteria</taxon>
        <taxon>Bacillati</taxon>
        <taxon>Actinomycetota</taxon>
        <taxon>Actinomycetes</taxon>
        <taxon>Kitasatosporales</taxon>
        <taxon>Streptomycetaceae</taxon>
        <taxon>Streptomyces</taxon>
    </lineage>
</organism>
<dbReference type="AlphaFoldDB" id="A0A1E7L587"/>
<accession>A0A1E7L587</accession>
<evidence type="ECO:0000313" key="2">
    <source>
        <dbReference type="Proteomes" id="UP000176005"/>
    </source>
</evidence>
<gene>
    <name evidence="1" type="ORF">AN218_13425</name>
</gene>
<dbReference type="Proteomes" id="UP000176005">
    <property type="component" value="Unassembled WGS sequence"/>
</dbReference>
<reference evidence="1 2" key="1">
    <citation type="journal article" date="2016" name="Front. Microbiol.">
        <title>Comparative Genomics Analysis of Streptomyces Species Reveals Their Adaptation to the Marine Environment and Their Diversity at the Genomic Level.</title>
        <authorList>
            <person name="Tian X."/>
            <person name="Zhang Z."/>
            <person name="Yang T."/>
            <person name="Chen M."/>
            <person name="Li J."/>
            <person name="Chen F."/>
            <person name="Yang J."/>
            <person name="Li W."/>
            <person name="Zhang B."/>
            <person name="Zhang Z."/>
            <person name="Wu J."/>
            <person name="Zhang C."/>
            <person name="Long L."/>
            <person name="Xiao J."/>
        </authorList>
    </citation>
    <scope>NUCLEOTIDE SEQUENCE [LARGE SCALE GENOMIC DNA]</scope>
    <source>
        <strain evidence="1 2">SCSIO 10429</strain>
    </source>
</reference>
<comment type="caution">
    <text evidence="1">The sequence shown here is derived from an EMBL/GenBank/DDBJ whole genome shotgun (WGS) entry which is preliminary data.</text>
</comment>
<sequence>MLDETYLETLCTHLAGGGPPPGQWTRHAQRWTYHRGRNGTILTPDPLSFANAVGDAGLPLPPDRPSADQAFDEQNLAHTNALTAVLAVHAVLAKRNTAAPHHADAPDIGYVLGSLDSIADPSLDILVQQLQQGSVEAWGRLLRMLDAHATRRTQTDLRTVAALAYTPSGRPPQALRSNPTGHWQAAFQHDRVFRPVAQVAMSLARARHTAHESL</sequence>
<keyword evidence="2" id="KW-1185">Reference proteome</keyword>
<name>A0A1E7L587_9ACTN</name>
<evidence type="ECO:0000313" key="1">
    <source>
        <dbReference type="EMBL" id="OEV11344.1"/>
    </source>
</evidence>
<protein>
    <submittedName>
        <fullName evidence="1">Uncharacterized protein</fullName>
    </submittedName>
</protein>
<proteinExistence type="predicted"/>
<dbReference type="RefSeq" id="WP_070017079.1">
    <property type="nucleotide sequence ID" value="NZ_LJGW01000231.1"/>
</dbReference>
<dbReference type="EMBL" id="LJGW01000231">
    <property type="protein sequence ID" value="OEV11344.1"/>
    <property type="molecule type" value="Genomic_DNA"/>
</dbReference>